<dbReference type="GO" id="GO:0006508">
    <property type="term" value="P:proteolysis"/>
    <property type="evidence" value="ECO:0007669"/>
    <property type="project" value="UniProtKB-KW"/>
</dbReference>
<gene>
    <name evidence="7" type="ORF">HHL21_13215</name>
</gene>
<protein>
    <recommendedName>
        <fullName evidence="6">FTP domain-containing protein</fullName>
    </recommendedName>
</protein>
<dbReference type="Proteomes" id="UP000583752">
    <property type="component" value="Unassembled WGS sequence"/>
</dbReference>
<dbReference type="AlphaFoldDB" id="A0A848HLV4"/>
<evidence type="ECO:0000256" key="2">
    <source>
        <dbReference type="ARBA" id="ARBA00022723"/>
    </source>
</evidence>
<keyword evidence="2" id="KW-0479">Metal-binding</keyword>
<keyword evidence="5" id="KW-0482">Metalloprotease</keyword>
<evidence type="ECO:0000313" key="8">
    <source>
        <dbReference type="Proteomes" id="UP000583752"/>
    </source>
</evidence>
<evidence type="ECO:0000256" key="5">
    <source>
        <dbReference type="ARBA" id="ARBA00023049"/>
    </source>
</evidence>
<feature type="domain" description="FTP" evidence="6">
    <location>
        <begin position="15"/>
        <end position="57"/>
    </location>
</feature>
<accession>A0A848HLV4</accession>
<dbReference type="Gene3D" id="3.10.450.490">
    <property type="match status" value="1"/>
</dbReference>
<dbReference type="GO" id="GO:0008237">
    <property type="term" value="F:metallopeptidase activity"/>
    <property type="evidence" value="ECO:0007669"/>
    <property type="project" value="UniProtKB-KW"/>
</dbReference>
<keyword evidence="1" id="KW-0645">Protease</keyword>
<evidence type="ECO:0000256" key="4">
    <source>
        <dbReference type="ARBA" id="ARBA00022833"/>
    </source>
</evidence>
<keyword evidence="3" id="KW-0378">Hydrolase</keyword>
<dbReference type="RefSeq" id="WP_169466558.1">
    <property type="nucleotide sequence ID" value="NZ_JABBGG010000007.1"/>
</dbReference>
<dbReference type="InterPro" id="IPR011096">
    <property type="entry name" value="FTP_domain"/>
</dbReference>
<name>A0A848HLV4_9BURK</name>
<dbReference type="Pfam" id="PF07504">
    <property type="entry name" value="FTP"/>
    <property type="match status" value="1"/>
</dbReference>
<organism evidence="7 8">
    <name type="scientific">Massilia polaris</name>
    <dbReference type="NCBI Taxonomy" id="2728846"/>
    <lineage>
        <taxon>Bacteria</taxon>
        <taxon>Pseudomonadati</taxon>
        <taxon>Pseudomonadota</taxon>
        <taxon>Betaproteobacteria</taxon>
        <taxon>Burkholderiales</taxon>
        <taxon>Oxalobacteraceae</taxon>
        <taxon>Telluria group</taxon>
        <taxon>Massilia</taxon>
    </lineage>
</organism>
<proteinExistence type="predicted"/>
<evidence type="ECO:0000259" key="6">
    <source>
        <dbReference type="Pfam" id="PF07504"/>
    </source>
</evidence>
<comment type="caution">
    <text evidence="7">The sequence shown here is derived from an EMBL/GenBank/DDBJ whole genome shotgun (WGS) entry which is preliminary data.</text>
</comment>
<evidence type="ECO:0000313" key="7">
    <source>
        <dbReference type="EMBL" id="NML62017.1"/>
    </source>
</evidence>
<keyword evidence="8" id="KW-1185">Reference proteome</keyword>
<sequence>MRAAKKELGVIAESDFEPIWSAVDQFGITHVRFQQRYRDLKVWGGQLLSHMDADKRLLPYTLALHRSPAVDVNPRVSSGTVILAATRDAGIKGGFSGRRSCTSTGRTHPAGR</sequence>
<keyword evidence="4" id="KW-0862">Zinc</keyword>
<evidence type="ECO:0000256" key="1">
    <source>
        <dbReference type="ARBA" id="ARBA00022670"/>
    </source>
</evidence>
<evidence type="ECO:0000256" key="3">
    <source>
        <dbReference type="ARBA" id="ARBA00022801"/>
    </source>
</evidence>
<dbReference type="GO" id="GO:0046872">
    <property type="term" value="F:metal ion binding"/>
    <property type="evidence" value="ECO:0007669"/>
    <property type="project" value="UniProtKB-KW"/>
</dbReference>
<dbReference type="EMBL" id="JABBGG010000007">
    <property type="protein sequence ID" value="NML62017.1"/>
    <property type="molecule type" value="Genomic_DNA"/>
</dbReference>
<reference evidence="7 8" key="1">
    <citation type="submission" date="2020-04" db="EMBL/GenBank/DDBJ databases">
        <title>Massilia sp. RP-1-19 isolated from soil.</title>
        <authorList>
            <person name="Dahal R.H."/>
        </authorList>
    </citation>
    <scope>NUCLEOTIDE SEQUENCE [LARGE SCALE GENOMIC DNA]</scope>
    <source>
        <strain evidence="7 8">RP-1-19</strain>
    </source>
</reference>